<keyword evidence="1" id="KW-1133">Transmembrane helix</keyword>
<keyword evidence="1" id="KW-0472">Membrane</keyword>
<dbReference type="OrthoDB" id="2503681at2759"/>
<protein>
    <submittedName>
        <fullName evidence="2">Uncharacterized protein</fullName>
    </submittedName>
</protein>
<accession>A0A9P6N5H0</accession>
<keyword evidence="1" id="KW-0812">Transmembrane</keyword>
<organism evidence="2 3">
    <name type="scientific">Cronartium quercuum f. sp. fusiforme G11</name>
    <dbReference type="NCBI Taxonomy" id="708437"/>
    <lineage>
        <taxon>Eukaryota</taxon>
        <taxon>Fungi</taxon>
        <taxon>Dikarya</taxon>
        <taxon>Basidiomycota</taxon>
        <taxon>Pucciniomycotina</taxon>
        <taxon>Pucciniomycetes</taxon>
        <taxon>Pucciniales</taxon>
        <taxon>Coleosporiaceae</taxon>
        <taxon>Cronartium</taxon>
    </lineage>
</organism>
<proteinExistence type="predicted"/>
<dbReference type="EMBL" id="MU167548">
    <property type="protein sequence ID" value="KAG0139635.1"/>
    <property type="molecule type" value="Genomic_DNA"/>
</dbReference>
<sequence>MERSLKLLILFVGIFSISWVAFLILSTCMGPPIRRLLSNWWSDLVQSGQSNAIRINYDRLPLSLNSEDIELSGFDHHEPTTTRPYVSRDRFGRAALERSGL</sequence>
<dbReference type="Proteomes" id="UP000886653">
    <property type="component" value="Unassembled WGS sequence"/>
</dbReference>
<reference evidence="2" key="1">
    <citation type="submission" date="2013-11" db="EMBL/GenBank/DDBJ databases">
        <title>Genome sequence of the fusiform rust pathogen reveals effectors for host alternation and coevolution with pine.</title>
        <authorList>
            <consortium name="DOE Joint Genome Institute"/>
            <person name="Smith K."/>
            <person name="Pendleton A."/>
            <person name="Kubisiak T."/>
            <person name="Anderson C."/>
            <person name="Salamov A."/>
            <person name="Aerts A."/>
            <person name="Riley R."/>
            <person name="Clum A."/>
            <person name="Lindquist E."/>
            <person name="Ence D."/>
            <person name="Campbell M."/>
            <person name="Kronenberg Z."/>
            <person name="Feau N."/>
            <person name="Dhillon B."/>
            <person name="Hamelin R."/>
            <person name="Burleigh J."/>
            <person name="Smith J."/>
            <person name="Yandell M."/>
            <person name="Nelson C."/>
            <person name="Grigoriev I."/>
            <person name="Davis J."/>
        </authorList>
    </citation>
    <scope>NUCLEOTIDE SEQUENCE</scope>
    <source>
        <strain evidence="2">G11</strain>
    </source>
</reference>
<evidence type="ECO:0000256" key="1">
    <source>
        <dbReference type="SAM" id="Phobius"/>
    </source>
</evidence>
<comment type="caution">
    <text evidence="2">The sequence shown here is derived from an EMBL/GenBank/DDBJ whole genome shotgun (WGS) entry which is preliminary data.</text>
</comment>
<dbReference type="AlphaFoldDB" id="A0A9P6N5H0"/>
<name>A0A9P6N5H0_9BASI</name>
<evidence type="ECO:0000313" key="3">
    <source>
        <dbReference type="Proteomes" id="UP000886653"/>
    </source>
</evidence>
<evidence type="ECO:0000313" key="2">
    <source>
        <dbReference type="EMBL" id="KAG0139635.1"/>
    </source>
</evidence>
<gene>
    <name evidence="2" type="ORF">CROQUDRAFT_101262</name>
</gene>
<keyword evidence="3" id="KW-1185">Reference proteome</keyword>
<feature type="transmembrane region" description="Helical" evidence="1">
    <location>
        <begin position="7"/>
        <end position="25"/>
    </location>
</feature>